<organism evidence="2 3">
    <name type="scientific">Podospora aff. communis PSN243</name>
    <dbReference type="NCBI Taxonomy" id="3040156"/>
    <lineage>
        <taxon>Eukaryota</taxon>
        <taxon>Fungi</taxon>
        <taxon>Dikarya</taxon>
        <taxon>Ascomycota</taxon>
        <taxon>Pezizomycotina</taxon>
        <taxon>Sordariomycetes</taxon>
        <taxon>Sordariomycetidae</taxon>
        <taxon>Sordariales</taxon>
        <taxon>Podosporaceae</taxon>
        <taxon>Podospora</taxon>
    </lineage>
</organism>
<dbReference type="Proteomes" id="UP001321760">
    <property type="component" value="Unassembled WGS sequence"/>
</dbReference>
<gene>
    <name evidence="2" type="ORF">QBC34DRAFT_461133</name>
</gene>
<evidence type="ECO:0000259" key="1">
    <source>
        <dbReference type="Pfam" id="PF06985"/>
    </source>
</evidence>
<accession>A0AAV9GSV7</accession>
<dbReference type="PANTHER" id="PTHR33112:SF16">
    <property type="entry name" value="HETEROKARYON INCOMPATIBILITY DOMAIN-CONTAINING PROTEIN"/>
    <property type="match status" value="1"/>
</dbReference>
<evidence type="ECO:0000313" key="3">
    <source>
        <dbReference type="Proteomes" id="UP001321760"/>
    </source>
</evidence>
<comment type="caution">
    <text evidence="2">The sequence shown here is derived from an EMBL/GenBank/DDBJ whole genome shotgun (WGS) entry which is preliminary data.</text>
</comment>
<dbReference type="EMBL" id="MU865932">
    <property type="protein sequence ID" value="KAK4450547.1"/>
    <property type="molecule type" value="Genomic_DNA"/>
</dbReference>
<reference evidence="2" key="2">
    <citation type="submission" date="2023-05" db="EMBL/GenBank/DDBJ databases">
        <authorList>
            <consortium name="Lawrence Berkeley National Laboratory"/>
            <person name="Steindorff A."/>
            <person name="Hensen N."/>
            <person name="Bonometti L."/>
            <person name="Westerberg I."/>
            <person name="Brannstrom I.O."/>
            <person name="Guillou S."/>
            <person name="Cros-Aarteil S."/>
            <person name="Calhoun S."/>
            <person name="Haridas S."/>
            <person name="Kuo A."/>
            <person name="Mondo S."/>
            <person name="Pangilinan J."/>
            <person name="Riley R."/>
            <person name="Labutti K."/>
            <person name="Andreopoulos B."/>
            <person name="Lipzen A."/>
            <person name="Chen C."/>
            <person name="Yanf M."/>
            <person name="Daum C."/>
            <person name="Ng V."/>
            <person name="Clum A."/>
            <person name="Ohm R."/>
            <person name="Martin F."/>
            <person name="Silar P."/>
            <person name="Natvig D."/>
            <person name="Lalanne C."/>
            <person name="Gautier V."/>
            <person name="Ament-Velasquez S.L."/>
            <person name="Kruys A."/>
            <person name="Hutchinson M.I."/>
            <person name="Powell A.J."/>
            <person name="Barry K."/>
            <person name="Miller A.N."/>
            <person name="Grigoriev I.V."/>
            <person name="Debuchy R."/>
            <person name="Gladieux P."/>
            <person name="Thoren M.H."/>
            <person name="Johannesson H."/>
        </authorList>
    </citation>
    <scope>NUCLEOTIDE SEQUENCE</scope>
    <source>
        <strain evidence="2">PSN243</strain>
    </source>
</reference>
<reference evidence="2" key="1">
    <citation type="journal article" date="2023" name="Mol. Phylogenet. Evol.">
        <title>Genome-scale phylogeny and comparative genomics of the fungal order Sordariales.</title>
        <authorList>
            <person name="Hensen N."/>
            <person name="Bonometti L."/>
            <person name="Westerberg I."/>
            <person name="Brannstrom I.O."/>
            <person name="Guillou S."/>
            <person name="Cros-Aarteil S."/>
            <person name="Calhoun S."/>
            <person name="Haridas S."/>
            <person name="Kuo A."/>
            <person name="Mondo S."/>
            <person name="Pangilinan J."/>
            <person name="Riley R."/>
            <person name="LaButti K."/>
            <person name="Andreopoulos B."/>
            <person name="Lipzen A."/>
            <person name="Chen C."/>
            <person name="Yan M."/>
            <person name="Daum C."/>
            <person name="Ng V."/>
            <person name="Clum A."/>
            <person name="Steindorff A."/>
            <person name="Ohm R.A."/>
            <person name="Martin F."/>
            <person name="Silar P."/>
            <person name="Natvig D.O."/>
            <person name="Lalanne C."/>
            <person name="Gautier V."/>
            <person name="Ament-Velasquez S.L."/>
            <person name="Kruys A."/>
            <person name="Hutchinson M.I."/>
            <person name="Powell A.J."/>
            <person name="Barry K."/>
            <person name="Miller A.N."/>
            <person name="Grigoriev I.V."/>
            <person name="Debuchy R."/>
            <person name="Gladieux P."/>
            <person name="Hiltunen Thoren M."/>
            <person name="Johannesson H."/>
        </authorList>
    </citation>
    <scope>NUCLEOTIDE SEQUENCE</scope>
    <source>
        <strain evidence="2">PSN243</strain>
    </source>
</reference>
<protein>
    <submittedName>
        <fullName evidence="2">HET-domain-containing protein</fullName>
    </submittedName>
</protein>
<evidence type="ECO:0000313" key="2">
    <source>
        <dbReference type="EMBL" id="KAK4450547.1"/>
    </source>
</evidence>
<dbReference type="PANTHER" id="PTHR33112">
    <property type="entry name" value="DOMAIN PROTEIN, PUTATIVE-RELATED"/>
    <property type="match status" value="1"/>
</dbReference>
<dbReference type="AlphaFoldDB" id="A0AAV9GSV7"/>
<name>A0AAV9GSV7_9PEZI</name>
<dbReference type="Pfam" id="PF06985">
    <property type="entry name" value="HET"/>
    <property type="match status" value="1"/>
</dbReference>
<sequence length="725" mass="80170">MANLCETCRQMSLDDLTSLGGMRYAAIGPSRCQLCALILTALKSCKCQLEWKLEGSDQHARRAPFDKIHNAAVGLWVRPFNLSWPMSWTEEHSSRGAIPLEHKIEGLTVCYGSPGIVETMTAREIHDLEAGRDIVREAVRIRLMKLPVSKPHICGGSLALRATCGSPLQNLLRYQHSAETADPRADYDLIRTWIKNCAEHHESCRNIGRDHDGARPAPSRLICVNGAASDGTVALVEPTGCATGLDSVTGAMNRYVALSYCWGVSQEDSEPTGVASPAIYCTTIQNLAIRRSGFSVLTLPKTIRDAITITRELGMEYLWVDALCILQGSDPQARADWERESMKMHAIYGGAALTIAAASAETAHEGIFDIRCPRPQESGVEIAIRSKRHGIDGAGAFATILSPTHSLDEPLYHRGWTLQERVLSPRVVIYARGQLLWECQSTNLTQYGSPMDSLFALRLPESCSAEDLRSRWQVIVTDYTARDLSRSSDKLTALSGLAQAFQAQMPGNLYLAGLWKDHLLDDLLWCHAPTESARHAKREILAEYRAPSWSWASLDGNVRWYWAYHRRNRLNPSDPVFVAEVISSRTTPKGPDAFGEIVDGAITLRGPLIVKGNVHAKHEPRHLHRVTDEGSVIDYYLDHLALPSDGSSVLCADDEALAKLGGDVYLFALTSQLALVLQRMGMAGASNGEALKYRRLGIANVAYCWDRFHFDQSRTGWETNEVEIV</sequence>
<keyword evidence="3" id="KW-1185">Reference proteome</keyword>
<dbReference type="InterPro" id="IPR010730">
    <property type="entry name" value="HET"/>
</dbReference>
<proteinExistence type="predicted"/>
<feature type="domain" description="Heterokaryon incompatibility" evidence="1">
    <location>
        <begin position="255"/>
        <end position="420"/>
    </location>
</feature>